<evidence type="ECO:0000313" key="3">
    <source>
        <dbReference type="EMBL" id="SER17610.1"/>
    </source>
</evidence>
<reference evidence="4" key="1">
    <citation type="submission" date="2016-10" db="EMBL/GenBank/DDBJ databases">
        <authorList>
            <person name="Varghese N."/>
            <person name="Submissions S."/>
        </authorList>
    </citation>
    <scope>NUCLEOTIDE SEQUENCE [LARGE SCALE GENOMIC DNA]</scope>
    <source>
        <strain evidence="4">8N4</strain>
    </source>
</reference>
<dbReference type="Proteomes" id="UP000242515">
    <property type="component" value="Unassembled WGS sequence"/>
</dbReference>
<evidence type="ECO:0000259" key="2">
    <source>
        <dbReference type="SMART" id="SM00014"/>
    </source>
</evidence>
<dbReference type="OrthoDB" id="8590768at2"/>
<feature type="domain" description="Phosphatidic acid phosphatase type 2/haloperoxidase" evidence="2">
    <location>
        <begin position="19"/>
        <end position="143"/>
    </location>
</feature>
<dbReference type="InterPro" id="IPR036938">
    <property type="entry name" value="PAP2/HPO_sf"/>
</dbReference>
<feature type="transmembrane region" description="Helical" evidence="1">
    <location>
        <begin position="36"/>
        <end position="62"/>
    </location>
</feature>
<accession>A0A1H9M1Q2</accession>
<evidence type="ECO:0000313" key="4">
    <source>
        <dbReference type="Proteomes" id="UP000242515"/>
    </source>
</evidence>
<proteinExistence type="predicted"/>
<dbReference type="Pfam" id="PF01569">
    <property type="entry name" value="PAP2"/>
    <property type="match status" value="1"/>
</dbReference>
<sequence>MHWQMLTYFGDSMLLLPSAVVLAFALFYNTSRLAPVFFWLVSFGTAGLVVSVSKVLFLGFLIGSVRYNFTGFSGHTTMSTTFWPIFLWFIARGFSFKRPFLWVAAGYLFALTIAYSRLVLHAHSPSEVICGFLLGCCCSLFFLAMQRKVAFKPITFTELLLIIALPLFLVSQGKPATTQHFLGTLAAKLAGMVHPHTRQQLLSLGR</sequence>
<dbReference type="InterPro" id="IPR000326">
    <property type="entry name" value="PAP2/HPO"/>
</dbReference>
<dbReference type="AlphaFoldDB" id="A0A1H9M1Q2"/>
<keyword evidence="4" id="KW-1185">Reference proteome</keyword>
<evidence type="ECO:0000256" key="1">
    <source>
        <dbReference type="SAM" id="Phobius"/>
    </source>
</evidence>
<organism evidence="3 4">
    <name type="scientific">Rosenbergiella nectarea</name>
    <dbReference type="NCBI Taxonomy" id="988801"/>
    <lineage>
        <taxon>Bacteria</taxon>
        <taxon>Pseudomonadati</taxon>
        <taxon>Pseudomonadota</taxon>
        <taxon>Gammaproteobacteria</taxon>
        <taxon>Enterobacterales</taxon>
        <taxon>Erwiniaceae</taxon>
        <taxon>Rosenbergiella</taxon>
    </lineage>
</organism>
<dbReference type="EMBL" id="FOGC01000013">
    <property type="protein sequence ID" value="SER17610.1"/>
    <property type="molecule type" value="Genomic_DNA"/>
</dbReference>
<dbReference type="Gene3D" id="1.20.144.10">
    <property type="entry name" value="Phosphatidic acid phosphatase type 2/haloperoxidase"/>
    <property type="match status" value="1"/>
</dbReference>
<keyword evidence="1" id="KW-0472">Membrane</keyword>
<dbReference type="SUPFAM" id="SSF48317">
    <property type="entry name" value="Acid phosphatase/Vanadium-dependent haloperoxidase"/>
    <property type="match status" value="1"/>
</dbReference>
<dbReference type="SMART" id="SM00014">
    <property type="entry name" value="acidPPc"/>
    <property type="match status" value="1"/>
</dbReference>
<keyword evidence="1" id="KW-1133">Transmembrane helix</keyword>
<feature type="transmembrane region" description="Helical" evidence="1">
    <location>
        <begin position="150"/>
        <end position="170"/>
    </location>
</feature>
<feature type="transmembrane region" description="Helical" evidence="1">
    <location>
        <begin position="100"/>
        <end position="120"/>
    </location>
</feature>
<dbReference type="STRING" id="988801.SAMN05216522_11343"/>
<protein>
    <submittedName>
        <fullName evidence="3">PAP2 superfamily protein</fullName>
    </submittedName>
</protein>
<gene>
    <name evidence="3" type="ORF">SAMN05216522_11343</name>
</gene>
<feature type="transmembrane region" description="Helical" evidence="1">
    <location>
        <begin position="12"/>
        <end position="30"/>
    </location>
</feature>
<feature type="transmembrane region" description="Helical" evidence="1">
    <location>
        <begin position="127"/>
        <end position="144"/>
    </location>
</feature>
<name>A0A1H9M1Q2_9GAMM</name>
<keyword evidence="1" id="KW-0812">Transmembrane</keyword>
<dbReference type="RefSeq" id="WP_092677864.1">
    <property type="nucleotide sequence ID" value="NZ_FOGC01000013.1"/>
</dbReference>
<feature type="transmembrane region" description="Helical" evidence="1">
    <location>
        <begin position="74"/>
        <end position="94"/>
    </location>
</feature>